<keyword evidence="2" id="KW-0503">Monooxygenase</keyword>
<dbReference type="AlphaFoldDB" id="A0AA46PPM0"/>
<dbReference type="GO" id="GO:0004497">
    <property type="term" value="F:monooxygenase activity"/>
    <property type="evidence" value="ECO:0007669"/>
    <property type="project" value="UniProtKB-KW"/>
</dbReference>
<proteinExistence type="predicted"/>
<sequence length="444" mass="50020">MLGNQKKYSRKRTAIVVGGSIAGMLAARVLSDTFEKVMIIEKDGEQLKGSPRKGVPQAAQGHVLLKSGEKILEDLFPGLRAEMIKGGSVPADFANDIAWHHHGSWKIRYNAGCSIIQQSRPFLEYHLRKRIEQIENIHTLNKTTAKSFILNDSRITGIEAETAEGTAIYPADLTVDASGASSLAFQCLKKIGVGQPKKTELAINLFYANRIYRRIQLDPEWKSLLVYPNPPLQSFGGAISPTENNEWMITLFGYGANNPPEDHHEFLEAAKNLEKQHIFECIKNGEPASDIKVYRFPSMRRFHFEKLKTFPKGLLVMGDAFCRMDPVFAQGMSIAAKEAKALQEILISAGEADADPYNFHRKISKIVDIPWLIALTEDFRFSQTAGAKPWGLPLLQWYVKKVVNACSFDPYTYDCFMKVLHLQAHPAVLFTPRAVRNIFRRRKK</sequence>
<dbReference type="PANTHER" id="PTHR43422:SF3">
    <property type="entry name" value="THIAMINE THIAZOLE SYNTHASE"/>
    <property type="match status" value="1"/>
</dbReference>
<dbReference type="EMBL" id="CP107027">
    <property type="protein sequence ID" value="UYG95070.1"/>
    <property type="molecule type" value="Genomic_DNA"/>
</dbReference>
<accession>A0AA46PPM0</accession>
<evidence type="ECO:0000313" key="3">
    <source>
        <dbReference type="Proteomes" id="UP001163104"/>
    </source>
</evidence>
<name>A0AA46PPM0_CYTFI</name>
<gene>
    <name evidence="2" type="ORF">OD459_23265</name>
</gene>
<evidence type="ECO:0000259" key="1">
    <source>
        <dbReference type="Pfam" id="PF01494"/>
    </source>
</evidence>
<dbReference type="PANTHER" id="PTHR43422">
    <property type="entry name" value="THIAMINE THIAZOLE SYNTHASE"/>
    <property type="match status" value="1"/>
</dbReference>
<dbReference type="Pfam" id="PF01494">
    <property type="entry name" value="FAD_binding_3"/>
    <property type="match status" value="1"/>
</dbReference>
<protein>
    <submittedName>
        <fullName evidence="2">FAD-dependent monooxygenase</fullName>
    </submittedName>
</protein>
<dbReference type="RefSeq" id="WP_227887992.1">
    <property type="nucleotide sequence ID" value="NZ_CP107027.1"/>
</dbReference>
<evidence type="ECO:0000313" key="2">
    <source>
        <dbReference type="EMBL" id="UYG95070.1"/>
    </source>
</evidence>
<dbReference type="Gene3D" id="3.30.9.100">
    <property type="match status" value="1"/>
</dbReference>
<reference evidence="2" key="1">
    <citation type="submission" date="2022-10" db="EMBL/GenBank/DDBJ databases">
        <title>Mechanism of multi-heavy metal repair in Cytobacillus Firmus M7.</title>
        <authorList>
            <person name="Li X."/>
            <person name="Yu C."/>
        </authorList>
    </citation>
    <scope>NUCLEOTIDE SEQUENCE</scope>
    <source>
        <strain evidence="2">M7</strain>
    </source>
</reference>
<dbReference type="Proteomes" id="UP001163104">
    <property type="component" value="Chromosome"/>
</dbReference>
<dbReference type="InterPro" id="IPR036188">
    <property type="entry name" value="FAD/NAD-bd_sf"/>
</dbReference>
<dbReference type="InterPro" id="IPR002938">
    <property type="entry name" value="FAD-bd"/>
</dbReference>
<organism evidence="2 3">
    <name type="scientific">Cytobacillus firmus</name>
    <name type="common">Bacillus firmus</name>
    <dbReference type="NCBI Taxonomy" id="1399"/>
    <lineage>
        <taxon>Bacteria</taxon>
        <taxon>Bacillati</taxon>
        <taxon>Bacillota</taxon>
        <taxon>Bacilli</taxon>
        <taxon>Bacillales</taxon>
        <taxon>Bacillaceae</taxon>
        <taxon>Cytobacillus</taxon>
    </lineage>
</organism>
<feature type="domain" description="FAD-binding" evidence="1">
    <location>
        <begin position="14"/>
        <end position="351"/>
    </location>
</feature>
<keyword evidence="2" id="KW-0560">Oxidoreductase</keyword>
<dbReference type="SUPFAM" id="SSF51905">
    <property type="entry name" value="FAD/NAD(P)-binding domain"/>
    <property type="match status" value="1"/>
</dbReference>
<dbReference type="Gene3D" id="3.50.50.60">
    <property type="entry name" value="FAD/NAD(P)-binding domain"/>
    <property type="match status" value="1"/>
</dbReference>
<dbReference type="GO" id="GO:0071949">
    <property type="term" value="F:FAD binding"/>
    <property type="evidence" value="ECO:0007669"/>
    <property type="project" value="InterPro"/>
</dbReference>